<name>A0A4D7JSM9_9BACT</name>
<keyword evidence="4 8" id="KW-0378">Hydrolase</keyword>
<dbReference type="EMBL" id="CP028923">
    <property type="protein sequence ID" value="QCK15106.1"/>
    <property type="molecule type" value="Genomic_DNA"/>
</dbReference>
<dbReference type="AlphaFoldDB" id="A0A4D7JSM9"/>
<dbReference type="Pfam" id="PF02586">
    <property type="entry name" value="SRAP"/>
    <property type="match status" value="1"/>
</dbReference>
<keyword evidence="10" id="KW-1185">Reference proteome</keyword>
<keyword evidence="7" id="KW-0456">Lyase</keyword>
<evidence type="ECO:0000256" key="7">
    <source>
        <dbReference type="ARBA" id="ARBA00023239"/>
    </source>
</evidence>
<sequence>MCGRYVQVFTAEQVKKTLPAIIVPSSFKGVQNYNTSPTQNVFIVSEDSKPQLFETRWGLLPPWESDKKKTGLFNIRSETITEPWKQKPGYARFIGSILKEQRCLFLANGFYEWAEGSNPKQPYFIYSRKELEESNLMTLGGLSYEWVNKDTGEVFKTSGILTQPANELLKKVKHHRMPLIINEKYRNSWLNPEIDLGEIKQIVKQTKPSKEMNAYPVGKIGRENSPSYVMPSGETIFPEEETKINHHLSLLGMGGRRNNPR</sequence>
<dbReference type="GO" id="GO:0008233">
    <property type="term" value="F:peptidase activity"/>
    <property type="evidence" value="ECO:0007669"/>
    <property type="project" value="UniProtKB-KW"/>
</dbReference>
<dbReference type="KEGG" id="fpf:DCC35_10280"/>
<gene>
    <name evidence="9" type="ORF">DCC35_10280</name>
</gene>
<proteinExistence type="inferred from homology"/>
<dbReference type="RefSeq" id="WP_137090690.1">
    <property type="nucleotide sequence ID" value="NZ_CP028923.1"/>
</dbReference>
<evidence type="ECO:0000256" key="1">
    <source>
        <dbReference type="ARBA" id="ARBA00008136"/>
    </source>
</evidence>
<protein>
    <recommendedName>
        <fullName evidence="8">Abasic site processing protein</fullName>
        <ecNumber evidence="8">3.4.-.-</ecNumber>
    </recommendedName>
</protein>
<evidence type="ECO:0000256" key="5">
    <source>
        <dbReference type="ARBA" id="ARBA00023124"/>
    </source>
</evidence>
<evidence type="ECO:0000256" key="2">
    <source>
        <dbReference type="ARBA" id="ARBA00022670"/>
    </source>
</evidence>
<reference evidence="9 10" key="1">
    <citation type="submission" date="2018-04" db="EMBL/GenBank/DDBJ databases">
        <title>Complete genome uncultured novel isolate.</title>
        <authorList>
            <person name="Merlino G."/>
        </authorList>
    </citation>
    <scope>NUCLEOTIDE SEQUENCE [LARGE SCALE GENOMIC DNA]</scope>
    <source>
        <strain evidence="10">R1DC9</strain>
    </source>
</reference>
<dbReference type="OrthoDB" id="9782620at2"/>
<evidence type="ECO:0000313" key="10">
    <source>
        <dbReference type="Proteomes" id="UP000298616"/>
    </source>
</evidence>
<evidence type="ECO:0000256" key="3">
    <source>
        <dbReference type="ARBA" id="ARBA00022763"/>
    </source>
</evidence>
<keyword evidence="5" id="KW-0190">Covalent protein-DNA linkage</keyword>
<evidence type="ECO:0000313" key="9">
    <source>
        <dbReference type="EMBL" id="QCK15106.1"/>
    </source>
</evidence>
<keyword evidence="2 8" id="KW-0645">Protease</keyword>
<dbReference type="SUPFAM" id="SSF143081">
    <property type="entry name" value="BB1717-like"/>
    <property type="match status" value="1"/>
</dbReference>
<dbReference type="Gene3D" id="3.90.1680.10">
    <property type="entry name" value="SOS response associated peptidase-like"/>
    <property type="match status" value="1"/>
</dbReference>
<evidence type="ECO:0000256" key="6">
    <source>
        <dbReference type="ARBA" id="ARBA00023125"/>
    </source>
</evidence>
<dbReference type="PANTHER" id="PTHR13604">
    <property type="entry name" value="DC12-RELATED"/>
    <property type="match status" value="1"/>
</dbReference>
<dbReference type="GO" id="GO:0006508">
    <property type="term" value="P:proteolysis"/>
    <property type="evidence" value="ECO:0007669"/>
    <property type="project" value="UniProtKB-KW"/>
</dbReference>
<evidence type="ECO:0000256" key="8">
    <source>
        <dbReference type="RuleBase" id="RU364100"/>
    </source>
</evidence>
<comment type="similarity">
    <text evidence="1 8">Belongs to the SOS response-associated peptidase family.</text>
</comment>
<dbReference type="GO" id="GO:0106300">
    <property type="term" value="P:protein-DNA covalent cross-linking repair"/>
    <property type="evidence" value="ECO:0007669"/>
    <property type="project" value="InterPro"/>
</dbReference>
<dbReference type="EC" id="3.4.-.-" evidence="8"/>
<organism evidence="9 10">
    <name type="scientific">Mangrovivirga cuniculi</name>
    <dbReference type="NCBI Taxonomy" id="2715131"/>
    <lineage>
        <taxon>Bacteria</taxon>
        <taxon>Pseudomonadati</taxon>
        <taxon>Bacteroidota</taxon>
        <taxon>Cytophagia</taxon>
        <taxon>Cytophagales</taxon>
        <taxon>Mangrovivirgaceae</taxon>
        <taxon>Mangrovivirga</taxon>
    </lineage>
</organism>
<dbReference type="InterPro" id="IPR036590">
    <property type="entry name" value="SRAP-like"/>
</dbReference>
<dbReference type="Proteomes" id="UP000298616">
    <property type="component" value="Chromosome"/>
</dbReference>
<dbReference type="GO" id="GO:0016829">
    <property type="term" value="F:lyase activity"/>
    <property type="evidence" value="ECO:0007669"/>
    <property type="project" value="UniProtKB-KW"/>
</dbReference>
<evidence type="ECO:0000256" key="4">
    <source>
        <dbReference type="ARBA" id="ARBA00022801"/>
    </source>
</evidence>
<dbReference type="GO" id="GO:0003697">
    <property type="term" value="F:single-stranded DNA binding"/>
    <property type="evidence" value="ECO:0007669"/>
    <property type="project" value="InterPro"/>
</dbReference>
<dbReference type="InterPro" id="IPR003738">
    <property type="entry name" value="SRAP"/>
</dbReference>
<keyword evidence="6" id="KW-0238">DNA-binding</keyword>
<accession>A0A4D7JSM9</accession>
<keyword evidence="3" id="KW-0227">DNA damage</keyword>
<dbReference type="PANTHER" id="PTHR13604:SF0">
    <property type="entry name" value="ABASIC SITE PROCESSING PROTEIN HMCES"/>
    <property type="match status" value="1"/>
</dbReference>